<dbReference type="EMBL" id="QGQD01000114">
    <property type="protein sequence ID" value="TLC97654.1"/>
    <property type="molecule type" value="Genomic_DNA"/>
</dbReference>
<dbReference type="AlphaFoldDB" id="A0A4U8PZ52"/>
<gene>
    <name evidence="1" type="ORF">DSM106044_05544</name>
</gene>
<dbReference type="RefSeq" id="WP_138004178.1">
    <property type="nucleotide sequence ID" value="NZ_QGQD01000114.1"/>
</dbReference>
<dbReference type="InterPro" id="IPR028212">
    <property type="entry name" value="GHL6"/>
</dbReference>
<comment type="caution">
    <text evidence="1">The sequence shown here is derived from an EMBL/GenBank/DDBJ whole genome shotgun (WGS) entry which is preliminary data.</text>
</comment>
<evidence type="ECO:0000313" key="1">
    <source>
        <dbReference type="EMBL" id="TLC97654.1"/>
    </source>
</evidence>
<dbReference type="Gene3D" id="3.20.20.80">
    <property type="entry name" value="Glycosidases"/>
    <property type="match status" value="1"/>
</dbReference>
<dbReference type="Proteomes" id="UP000306509">
    <property type="component" value="Unassembled WGS sequence"/>
</dbReference>
<dbReference type="InterPro" id="IPR017853">
    <property type="entry name" value="GH"/>
</dbReference>
<reference evidence="1 2" key="1">
    <citation type="journal article" date="2019" name="Anaerobe">
        <title>Detection of Robinsoniella peoriensis in multiple bone samples of a trauma patient.</title>
        <authorList>
            <person name="Schrottner P."/>
            <person name="Hartwich K."/>
            <person name="Bunk B."/>
            <person name="Schober I."/>
            <person name="Helbig S."/>
            <person name="Rudolph W.W."/>
            <person name="Gunzer F."/>
        </authorList>
    </citation>
    <scope>NUCLEOTIDE SEQUENCE [LARGE SCALE GENOMIC DNA]</scope>
    <source>
        <strain evidence="1 2">DSM 106044</strain>
    </source>
</reference>
<proteinExistence type="predicted"/>
<accession>A0A4U8PZ52</accession>
<dbReference type="CDD" id="cd03143">
    <property type="entry name" value="A4_beta-galactosidase_middle_domain"/>
    <property type="match status" value="1"/>
</dbReference>
<dbReference type="Pfam" id="PF14871">
    <property type="entry name" value="GHL6"/>
    <property type="match status" value="1"/>
</dbReference>
<dbReference type="SUPFAM" id="SSF51445">
    <property type="entry name" value="(Trans)glycosidases"/>
    <property type="match status" value="1"/>
</dbReference>
<name>A0A4U8PZ52_9FIRM</name>
<dbReference type="Gene3D" id="3.40.50.880">
    <property type="match status" value="1"/>
</dbReference>
<organism evidence="1 2">
    <name type="scientific">Robinsoniella peoriensis</name>
    <dbReference type="NCBI Taxonomy" id="180332"/>
    <lineage>
        <taxon>Bacteria</taxon>
        <taxon>Bacillati</taxon>
        <taxon>Bacillota</taxon>
        <taxon>Clostridia</taxon>
        <taxon>Lachnospirales</taxon>
        <taxon>Lachnospiraceae</taxon>
        <taxon>Robinsoniella</taxon>
    </lineage>
</organism>
<keyword evidence="2" id="KW-1185">Reference proteome</keyword>
<protein>
    <submittedName>
        <fullName evidence="1">Alpha-L-fucosidase</fullName>
    </submittedName>
</protein>
<sequence length="680" mass="78069">MWFEGNYRRIFLDMHIDDWNDEFMSNVDPKGLVELLKNAGAQQIVVKCRPHTGLAHYPTKIGRMHKGLRGRDYVGEMIELCHSSNIAVKAYFSQIFDNWAYENHPEWRMINGYGKTSREEADPASDFMSRKGRYGIVCPNNEEYRAYVKACLTEMTEMYDFETIFLDMPFFPEVCYCPSCRRKYFEQTGREMPRVIDWGDPAFREWQSIREVWMGDFAAFSTNVIKSIKPQVTIEHNLSMMADPWEYAHTDLVAEASDYVGGDLYGGFMQQTYMCKYYRNLSKALPFVFISSRCDPGLSYHTTTKTEEEFMLHTIIALAHNGAFSICDGANPDGTLCEEVYTGPVKNVFDESRHYEKYVSGDMLTNISVWFPSRSKCSWSDNGNPVTGEKCNKSFMDTHINMGRILREENLPFDVIPSKKLKGLESDALVICDAAVIHDEEMKDIEEYVRRGGNIYLSGHVGHERLLELLEAEYQGLTEHNVTYMSSTEAGKEYFGEFAKKSPMNVQSKMEILDFKGDYETLATLTLPYTMTGKCEFSSIHSNPPGIYTDRPVAVRKKVGEGQILWFAAPIENSRPYMSRRAVGRILKSLCKDLEFESNAPSFVEILGWKKDNKRYYAAINEQETSPVAPMFHIEIKIPGEISKATIAEKNTELKITREDGRTTIYLPELKLFSVIEIEE</sequence>
<dbReference type="STRING" id="180332.GCA_000797495_01849"/>
<evidence type="ECO:0000313" key="2">
    <source>
        <dbReference type="Proteomes" id="UP000306509"/>
    </source>
</evidence>
<dbReference type="InterPro" id="IPR029062">
    <property type="entry name" value="Class_I_gatase-like"/>
</dbReference>